<protein>
    <recommendedName>
        <fullName evidence="2">Secreted protein</fullName>
    </recommendedName>
</protein>
<organism evidence="1">
    <name type="scientific">Kitasatospora sp. CMC57</name>
    <dbReference type="NCBI Taxonomy" id="3231513"/>
    <lineage>
        <taxon>Bacteria</taxon>
        <taxon>Bacillati</taxon>
        <taxon>Actinomycetota</taxon>
        <taxon>Actinomycetes</taxon>
        <taxon>Kitasatosporales</taxon>
        <taxon>Streptomycetaceae</taxon>
        <taxon>Kitasatospora</taxon>
    </lineage>
</organism>
<sequence>MRLGQLALRLGELFLHLLRLLEQLLHIGLATTREHGSLLYLCDYYLYDWLYDYGKLPVRAYVARAQRLW</sequence>
<evidence type="ECO:0000313" key="1">
    <source>
        <dbReference type="EMBL" id="BFP47114.1"/>
    </source>
</evidence>
<name>A0AB33K0I1_9ACTN</name>
<dbReference type="EMBL" id="AP035881">
    <property type="protein sequence ID" value="BFP47114.1"/>
    <property type="molecule type" value="Genomic_DNA"/>
</dbReference>
<evidence type="ECO:0008006" key="2">
    <source>
        <dbReference type="Google" id="ProtNLM"/>
    </source>
</evidence>
<proteinExistence type="predicted"/>
<dbReference type="AlphaFoldDB" id="A0AB33K0I1"/>
<reference evidence="1" key="1">
    <citation type="submission" date="2024-07" db="EMBL/GenBank/DDBJ databases">
        <title>Complete genome sequences of cellulolytic bacteria, Kitasatospora sp. CMC57 and Streptomyces sp. CMC78, isolated from Japanese agricultural soil.</title>
        <authorList>
            <person name="Hashimoto T."/>
            <person name="Ito M."/>
            <person name="Iwamoto M."/>
            <person name="Fukahori D."/>
            <person name="Shoda T."/>
            <person name="Sakoda M."/>
            <person name="Morohoshi T."/>
            <person name="Mitsuboshi M."/>
            <person name="Nishizawa T."/>
        </authorList>
    </citation>
    <scope>NUCLEOTIDE SEQUENCE</scope>
    <source>
        <strain evidence="1">CMC57</strain>
    </source>
</reference>
<accession>A0AB33K0I1</accession>
<gene>
    <name evidence="1" type="ORF">KCMC57_34820</name>
</gene>